<dbReference type="HAMAP" id="MF_00201">
    <property type="entry name" value="RecO"/>
    <property type="match status" value="1"/>
</dbReference>
<dbReference type="GO" id="GO:0043590">
    <property type="term" value="C:bacterial nucleoid"/>
    <property type="evidence" value="ECO:0007669"/>
    <property type="project" value="TreeGrafter"/>
</dbReference>
<dbReference type="PANTHER" id="PTHR33991">
    <property type="entry name" value="DNA REPAIR PROTEIN RECO"/>
    <property type="match status" value="1"/>
</dbReference>
<dbReference type="InterPro" id="IPR003717">
    <property type="entry name" value="RecO"/>
</dbReference>
<evidence type="ECO:0000256" key="6">
    <source>
        <dbReference type="ARBA" id="ARBA00033409"/>
    </source>
</evidence>
<sequence length="248" mass="26439">MEWQGDGTVIARRPLGENAVIIEVLTAAQGRHAGVVPGGASRKRAAMLQPGSRLQLRWRARRDDQLGTFAAEPLRARAGLLGDPLGLAGLNAVCALLTFVLPERDPHPRLANETEALLDAMEAGEDWAERYLHWEMRLLAEMGFGLDLASCAVTGVCDGLAYVSPRSGRAVSRAGAGEWADRLLPLPALLGGAGDNRGRGLAEALAITGHFLDSRIAAELVGRKLPAARERLMRRLLAEGRGAEPPAP</sequence>
<name>A0A1H8L7G9_9RHOB</name>
<dbReference type="SUPFAM" id="SSF50249">
    <property type="entry name" value="Nucleic acid-binding proteins"/>
    <property type="match status" value="1"/>
</dbReference>
<accession>A0A1H8L7G9</accession>
<proteinExistence type="inferred from homology"/>
<dbReference type="Pfam" id="PF11967">
    <property type="entry name" value="RecO_N"/>
    <property type="match status" value="1"/>
</dbReference>
<evidence type="ECO:0000259" key="8">
    <source>
        <dbReference type="Pfam" id="PF11967"/>
    </source>
</evidence>
<evidence type="ECO:0000256" key="5">
    <source>
        <dbReference type="ARBA" id="ARBA00023204"/>
    </source>
</evidence>
<dbReference type="STRING" id="34002.SAMN04489859_102837"/>
<reference evidence="9 10" key="1">
    <citation type="submission" date="2016-10" db="EMBL/GenBank/DDBJ databases">
        <authorList>
            <person name="de Groot N.N."/>
        </authorList>
    </citation>
    <scope>NUCLEOTIDE SEQUENCE [LARGE SCALE GENOMIC DNA]</scope>
    <source>
        <strain evidence="9 10">DSM 8512</strain>
    </source>
</reference>
<dbReference type="GO" id="GO:0006302">
    <property type="term" value="P:double-strand break repair"/>
    <property type="evidence" value="ECO:0007669"/>
    <property type="project" value="TreeGrafter"/>
</dbReference>
<dbReference type="Pfam" id="PF02565">
    <property type="entry name" value="RecO_C"/>
    <property type="match status" value="1"/>
</dbReference>
<dbReference type="Proteomes" id="UP000199054">
    <property type="component" value="Unassembled WGS sequence"/>
</dbReference>
<gene>
    <name evidence="7" type="primary">recO</name>
    <name evidence="9" type="ORF">SAMN04489859_102837</name>
</gene>
<evidence type="ECO:0000256" key="2">
    <source>
        <dbReference type="ARBA" id="ARBA00021310"/>
    </source>
</evidence>
<evidence type="ECO:0000256" key="4">
    <source>
        <dbReference type="ARBA" id="ARBA00023172"/>
    </source>
</evidence>
<comment type="similarity">
    <text evidence="1 7">Belongs to the RecO family.</text>
</comment>
<dbReference type="OrthoDB" id="9804792at2"/>
<dbReference type="NCBIfam" id="TIGR00613">
    <property type="entry name" value="reco"/>
    <property type="match status" value="1"/>
</dbReference>
<dbReference type="EMBL" id="FODE01000028">
    <property type="protein sequence ID" value="SEO01132.1"/>
    <property type="molecule type" value="Genomic_DNA"/>
</dbReference>
<dbReference type="InterPro" id="IPR012340">
    <property type="entry name" value="NA-bd_OB-fold"/>
</dbReference>
<keyword evidence="5 7" id="KW-0234">DNA repair</keyword>
<dbReference type="Gene3D" id="2.40.50.140">
    <property type="entry name" value="Nucleic acid-binding proteins"/>
    <property type="match status" value="1"/>
</dbReference>
<dbReference type="PANTHER" id="PTHR33991:SF1">
    <property type="entry name" value="DNA REPAIR PROTEIN RECO"/>
    <property type="match status" value="1"/>
</dbReference>
<dbReference type="Gene3D" id="1.20.1440.120">
    <property type="entry name" value="Recombination protein O, C-terminal domain"/>
    <property type="match status" value="1"/>
</dbReference>
<keyword evidence="3 7" id="KW-0227">DNA damage</keyword>
<evidence type="ECO:0000313" key="10">
    <source>
        <dbReference type="Proteomes" id="UP000199054"/>
    </source>
</evidence>
<organism evidence="9 10">
    <name type="scientific">Paracoccus alcaliphilus</name>
    <dbReference type="NCBI Taxonomy" id="34002"/>
    <lineage>
        <taxon>Bacteria</taxon>
        <taxon>Pseudomonadati</taxon>
        <taxon>Pseudomonadota</taxon>
        <taxon>Alphaproteobacteria</taxon>
        <taxon>Rhodobacterales</taxon>
        <taxon>Paracoccaceae</taxon>
        <taxon>Paracoccus</taxon>
    </lineage>
</organism>
<feature type="domain" description="DNA replication/recombination mediator RecO N-terminal" evidence="8">
    <location>
        <begin position="1"/>
        <end position="72"/>
    </location>
</feature>
<dbReference type="InterPro" id="IPR037278">
    <property type="entry name" value="ARFGAP/RecO"/>
</dbReference>
<dbReference type="RefSeq" id="WP_090614885.1">
    <property type="nucleotide sequence ID" value="NZ_CP067124.1"/>
</dbReference>
<evidence type="ECO:0000256" key="7">
    <source>
        <dbReference type="HAMAP-Rule" id="MF_00201"/>
    </source>
</evidence>
<evidence type="ECO:0000256" key="1">
    <source>
        <dbReference type="ARBA" id="ARBA00007452"/>
    </source>
</evidence>
<keyword evidence="10" id="KW-1185">Reference proteome</keyword>
<evidence type="ECO:0000313" key="9">
    <source>
        <dbReference type="EMBL" id="SEO01132.1"/>
    </source>
</evidence>
<dbReference type="InterPro" id="IPR022572">
    <property type="entry name" value="DNA_rep/recomb_RecO_N"/>
</dbReference>
<dbReference type="GO" id="GO:0006310">
    <property type="term" value="P:DNA recombination"/>
    <property type="evidence" value="ECO:0007669"/>
    <property type="project" value="UniProtKB-UniRule"/>
</dbReference>
<comment type="function">
    <text evidence="7">Involved in DNA repair and RecF pathway recombination.</text>
</comment>
<dbReference type="AlphaFoldDB" id="A0A1H8L7G9"/>
<evidence type="ECO:0000256" key="3">
    <source>
        <dbReference type="ARBA" id="ARBA00022763"/>
    </source>
</evidence>
<dbReference type="InterPro" id="IPR042242">
    <property type="entry name" value="RecO_C"/>
</dbReference>
<dbReference type="SUPFAM" id="SSF57863">
    <property type="entry name" value="ArfGap/RecO-like zinc finger"/>
    <property type="match status" value="1"/>
</dbReference>
<protein>
    <recommendedName>
        <fullName evidence="2 7">DNA repair protein RecO</fullName>
    </recommendedName>
    <alternativeName>
        <fullName evidence="6 7">Recombination protein O</fullName>
    </alternativeName>
</protein>
<keyword evidence="4 7" id="KW-0233">DNA recombination</keyword>